<evidence type="ECO:0000313" key="3">
    <source>
        <dbReference type="Proteomes" id="UP000509367"/>
    </source>
</evidence>
<accession>A0A6N1V8B8</accession>
<organism evidence="2 3">
    <name type="scientific">Oricola thermophila</name>
    <dbReference type="NCBI Taxonomy" id="2742145"/>
    <lineage>
        <taxon>Bacteria</taxon>
        <taxon>Pseudomonadati</taxon>
        <taxon>Pseudomonadota</taxon>
        <taxon>Alphaproteobacteria</taxon>
        <taxon>Hyphomicrobiales</taxon>
        <taxon>Ahrensiaceae</taxon>
        <taxon>Oricola</taxon>
    </lineage>
</organism>
<dbReference type="EMBL" id="CP054836">
    <property type="protein sequence ID" value="QKV17154.1"/>
    <property type="molecule type" value="Genomic_DNA"/>
</dbReference>
<gene>
    <name evidence="2" type="ORF">HTY61_01070</name>
</gene>
<evidence type="ECO:0000256" key="1">
    <source>
        <dbReference type="SAM" id="SignalP"/>
    </source>
</evidence>
<dbReference type="InterPro" id="IPR009780">
    <property type="entry name" value="DUF1344"/>
</dbReference>
<dbReference type="KEGG" id="orm:HTY61_01070"/>
<dbReference type="RefSeq" id="WP_175275050.1">
    <property type="nucleotide sequence ID" value="NZ_CP054836.1"/>
</dbReference>
<keyword evidence="3" id="KW-1185">Reference proteome</keyword>
<reference evidence="2 3" key="1">
    <citation type="submission" date="2020-06" db="EMBL/GenBank/DDBJ databases">
        <title>Oricola thermophila sp. nov. isolated from a tidal sediments.</title>
        <authorList>
            <person name="Kwon K.K."/>
            <person name="Yang S.-H."/>
            <person name="Park M.-J."/>
        </authorList>
    </citation>
    <scope>NUCLEOTIDE SEQUENCE [LARGE SCALE GENOMIC DNA]</scope>
    <source>
        <strain evidence="2 3">MEBiC13590</strain>
    </source>
</reference>
<keyword evidence="1" id="KW-0732">Signal</keyword>
<proteinExistence type="predicted"/>
<dbReference type="Proteomes" id="UP000509367">
    <property type="component" value="Chromosome"/>
</dbReference>
<name>A0A6N1V8B8_9HYPH</name>
<evidence type="ECO:0000313" key="2">
    <source>
        <dbReference type="EMBL" id="QKV17154.1"/>
    </source>
</evidence>
<feature type="signal peptide" evidence="1">
    <location>
        <begin position="1"/>
        <end position="20"/>
    </location>
</feature>
<protein>
    <submittedName>
        <fullName evidence="2">DUF1344 domain-containing protein</fullName>
    </submittedName>
</protein>
<sequence>MRKLLIALAATFLATVSAFSGEVEGVVKEIDMDARKIVLENGNSYTLAEDIEIDGIAEGDKVKLTYDDGTTNATAVEKV</sequence>
<dbReference type="Pfam" id="PF07076">
    <property type="entry name" value="DUF1344"/>
    <property type="match status" value="1"/>
</dbReference>
<dbReference type="AlphaFoldDB" id="A0A6N1V8B8"/>
<feature type="chain" id="PRO_5026771010" evidence="1">
    <location>
        <begin position="21"/>
        <end position="79"/>
    </location>
</feature>